<sequence>MLMHIGSTSLPFSRRSSHFPKRVGAVVHHLLQLFSFTLVLVTESPHTLPKPFWAQVVFAQAPRTVNISATVSEHLVPDMFGRFLGAAAIAAVSGLKITGPQESMQLMGSHVVSALDPELVNTLGEKFHVTLPGEWNLIGIPRGFDPSNTEAADLVVNATIEDVGLKDCDDLLIRKVSIFGQKLGSNITSLELSVGSDVFNETATMGLIVNTPSGSTNATADPAAFVQLVPQCQITRPRGTIAEPTKNSFRKRTKLFTAVCSLENGANVITVTWSTVWRGFNAGSVYYQNDMEVYVSGVGDDPAGLLGPDDHTEASRMVSGCFKPQPVGGPFQSRKNA</sequence>
<reference evidence="1" key="1">
    <citation type="submission" date="2023-10" db="EMBL/GenBank/DDBJ databases">
        <authorList>
            <person name="Chen Y."/>
            <person name="Shah S."/>
            <person name="Dougan E. K."/>
            <person name="Thang M."/>
            <person name="Chan C."/>
        </authorList>
    </citation>
    <scope>NUCLEOTIDE SEQUENCE [LARGE SCALE GENOMIC DNA]</scope>
</reference>
<dbReference type="Proteomes" id="UP001189429">
    <property type="component" value="Unassembled WGS sequence"/>
</dbReference>
<protein>
    <submittedName>
        <fullName evidence="1">Uncharacterized protein</fullName>
    </submittedName>
</protein>
<proteinExistence type="predicted"/>
<dbReference type="EMBL" id="CAUYUJ010012259">
    <property type="protein sequence ID" value="CAK0833640.1"/>
    <property type="molecule type" value="Genomic_DNA"/>
</dbReference>
<evidence type="ECO:0000313" key="1">
    <source>
        <dbReference type="EMBL" id="CAK0833640.1"/>
    </source>
</evidence>
<keyword evidence="2" id="KW-1185">Reference proteome</keyword>
<accession>A0ABN9SP48</accession>
<gene>
    <name evidence="1" type="ORF">PCOR1329_LOCUS31270</name>
</gene>
<name>A0ABN9SP48_9DINO</name>
<evidence type="ECO:0000313" key="2">
    <source>
        <dbReference type="Proteomes" id="UP001189429"/>
    </source>
</evidence>
<organism evidence="1 2">
    <name type="scientific">Prorocentrum cordatum</name>
    <dbReference type="NCBI Taxonomy" id="2364126"/>
    <lineage>
        <taxon>Eukaryota</taxon>
        <taxon>Sar</taxon>
        <taxon>Alveolata</taxon>
        <taxon>Dinophyceae</taxon>
        <taxon>Prorocentrales</taxon>
        <taxon>Prorocentraceae</taxon>
        <taxon>Prorocentrum</taxon>
    </lineage>
</organism>
<comment type="caution">
    <text evidence="1">The sequence shown here is derived from an EMBL/GenBank/DDBJ whole genome shotgun (WGS) entry which is preliminary data.</text>
</comment>